<evidence type="ECO:0000256" key="12">
    <source>
        <dbReference type="ARBA" id="ARBA00023004"/>
    </source>
</evidence>
<dbReference type="GO" id="GO:0005634">
    <property type="term" value="C:nucleus"/>
    <property type="evidence" value="ECO:0007669"/>
    <property type="project" value="UniProtKB-SubCell"/>
</dbReference>
<dbReference type="SMART" id="SM00333">
    <property type="entry name" value="TUDOR"/>
    <property type="match status" value="2"/>
</dbReference>
<dbReference type="Gene3D" id="3.10.330.70">
    <property type="match status" value="1"/>
</dbReference>
<proteinExistence type="inferred from homology"/>
<feature type="compositionally biased region" description="Polar residues" evidence="17">
    <location>
        <begin position="489"/>
        <end position="504"/>
    </location>
</feature>
<dbReference type="FunFam" id="3.10.330.70:FF:000001">
    <property type="entry name" value="Putative lysine-specific demethylase 4a"/>
    <property type="match status" value="1"/>
</dbReference>
<evidence type="ECO:0000259" key="19">
    <source>
        <dbReference type="PROSITE" id="PS51184"/>
    </source>
</evidence>
<evidence type="ECO:0000256" key="16">
    <source>
        <dbReference type="ARBA" id="ARBA00049349"/>
    </source>
</evidence>
<dbReference type="PROSITE" id="PS51183">
    <property type="entry name" value="JMJN"/>
    <property type="match status" value="1"/>
</dbReference>
<keyword evidence="5" id="KW-0479">Metal-binding</keyword>
<organism evidence="21 22">
    <name type="scientific">Cyprinus carpio carpio</name>
    <dbReference type="NCBI Taxonomy" id="630221"/>
    <lineage>
        <taxon>Eukaryota</taxon>
        <taxon>Metazoa</taxon>
        <taxon>Chordata</taxon>
        <taxon>Craniata</taxon>
        <taxon>Vertebrata</taxon>
        <taxon>Euteleostomi</taxon>
        <taxon>Actinopterygii</taxon>
        <taxon>Neopterygii</taxon>
        <taxon>Teleostei</taxon>
        <taxon>Ostariophysi</taxon>
        <taxon>Cypriniformes</taxon>
        <taxon>Cyprinidae</taxon>
        <taxon>Cyprininae</taxon>
        <taxon>Cyprinus</taxon>
    </lineage>
</organism>
<evidence type="ECO:0000256" key="7">
    <source>
        <dbReference type="ARBA" id="ARBA00022771"/>
    </source>
</evidence>
<evidence type="ECO:0000256" key="14">
    <source>
        <dbReference type="ARBA" id="ARBA00023163"/>
    </source>
</evidence>
<evidence type="ECO:0000256" key="17">
    <source>
        <dbReference type="SAM" id="MobiDB-lite"/>
    </source>
</evidence>
<keyword evidence="12" id="KW-0408">Iron</keyword>
<keyword evidence="22" id="KW-1185">Reference proteome</keyword>
<dbReference type="PANTHER" id="PTHR10694:SF51">
    <property type="entry name" value="[HISTONE H3]-TRIMETHYL-L-LYSINE(9) DEMETHYLASE"/>
    <property type="match status" value="1"/>
</dbReference>
<comment type="cofactor">
    <cofactor evidence="1">
        <name>Fe(2+)</name>
        <dbReference type="ChEBI" id="CHEBI:29033"/>
    </cofactor>
</comment>
<dbReference type="Pfam" id="PF02373">
    <property type="entry name" value="JmjC"/>
    <property type="match status" value="1"/>
</dbReference>
<feature type="domain" description="JmjN" evidence="18">
    <location>
        <begin position="17"/>
        <end position="59"/>
    </location>
</feature>
<dbReference type="Ensembl" id="ENSCCRT00000084920.2">
    <property type="protein sequence ID" value="ENSCCRP00000078286.2"/>
    <property type="gene ID" value="ENSCCRG00000037304.2"/>
</dbReference>
<feature type="compositionally biased region" description="Basic and acidic residues" evidence="17">
    <location>
        <begin position="358"/>
        <end position="392"/>
    </location>
</feature>
<feature type="compositionally biased region" description="Polar residues" evidence="17">
    <location>
        <begin position="447"/>
        <end position="458"/>
    </location>
</feature>
<comment type="subcellular location">
    <subcellularLocation>
        <location evidence="2">Nucleus</location>
    </subcellularLocation>
</comment>
<evidence type="ECO:0000259" key="18">
    <source>
        <dbReference type="PROSITE" id="PS51183"/>
    </source>
</evidence>
<dbReference type="GO" id="GO:0051864">
    <property type="term" value="F:histone H3K36 demethylase activity"/>
    <property type="evidence" value="ECO:0007669"/>
    <property type="project" value="TreeGrafter"/>
</dbReference>
<reference evidence="21" key="1">
    <citation type="submission" date="2025-08" db="UniProtKB">
        <authorList>
            <consortium name="Ensembl"/>
        </authorList>
    </citation>
    <scope>IDENTIFICATION</scope>
</reference>
<dbReference type="EC" id="1.14.11.66" evidence="4"/>
<dbReference type="InterPro" id="IPR003347">
    <property type="entry name" value="JmjC_dom"/>
</dbReference>
<evidence type="ECO:0000259" key="20">
    <source>
        <dbReference type="PROSITE" id="PS51805"/>
    </source>
</evidence>
<dbReference type="InterPro" id="IPR002999">
    <property type="entry name" value="Tudor"/>
</dbReference>
<keyword evidence="7" id="KW-0863">Zinc-finger</keyword>
<evidence type="ECO:0000313" key="22">
    <source>
        <dbReference type="Proteomes" id="UP001108240"/>
    </source>
</evidence>
<evidence type="ECO:0000256" key="4">
    <source>
        <dbReference type="ARBA" id="ARBA00012900"/>
    </source>
</evidence>
<dbReference type="InterPro" id="IPR011011">
    <property type="entry name" value="Znf_FYVE_PHD"/>
</dbReference>
<keyword evidence="8" id="KW-0862">Zinc</keyword>
<dbReference type="SUPFAM" id="SSF51197">
    <property type="entry name" value="Clavaminate synthase-like"/>
    <property type="match status" value="1"/>
</dbReference>
<dbReference type="Pfam" id="PF13832">
    <property type="entry name" value="zf-HC5HC2H_2"/>
    <property type="match status" value="1"/>
</dbReference>
<dbReference type="PROSITE" id="PS51805">
    <property type="entry name" value="EPHD"/>
    <property type="match status" value="1"/>
</dbReference>
<feature type="domain" description="PHD-type" evidence="20">
    <location>
        <begin position="653"/>
        <end position="797"/>
    </location>
</feature>
<protein>
    <recommendedName>
        <fullName evidence="4">[histone H3]-trimethyl-L-lysine(9) demethylase</fullName>
        <ecNumber evidence="4">1.14.11.66</ecNumber>
    </recommendedName>
</protein>
<dbReference type="InterPro" id="IPR001965">
    <property type="entry name" value="Znf_PHD"/>
</dbReference>
<dbReference type="CDD" id="cd20463">
    <property type="entry name" value="Tudor_JMJD2A_rpt1"/>
    <property type="match status" value="1"/>
</dbReference>
<keyword evidence="9" id="KW-0156">Chromatin regulator</keyword>
<evidence type="ECO:0000256" key="13">
    <source>
        <dbReference type="ARBA" id="ARBA00023015"/>
    </source>
</evidence>
<evidence type="ECO:0000313" key="21">
    <source>
        <dbReference type="Ensembl" id="ENSCCRP00000078286.2"/>
    </source>
</evidence>
<evidence type="ECO:0000256" key="2">
    <source>
        <dbReference type="ARBA" id="ARBA00004123"/>
    </source>
</evidence>
<sequence>MASDSVSQSSQSAATRIMTFHPTKEEFKDFNRYIAYMESQGAHRAGMAKVVPPKDWKPRRTYDDIDDLVIPAPIQQVVTGQSGLFTQYNIQKKPMTVREFRKTANTDKFCNPRYADFDELERKYWKNLTFNPPLYGADVSGTLYDPDVTEWNIGRLNTILDTVERESGITIRGVNTPYLYFGMWKSTFAWHTEDMDLYSINYLHFGEPKSWYIVPPEHGKRLERLAKGFFPGSAQSCEAFLRHKMTLISPSILRKYGIPYEKVTQEAGQFIVTFPYGYHAGFNHGFNCEESTNFATQRWIDYGKLATLCSCRKDMVKVSMDVFVRKFQPERYKLWKAGKDIAPIDHSKPTPEAAEFLTDGKSEKETGELSDSSKAETQEKRGEAEAGEEQKANTDGGEEDKTEMLKQPMCISAGYAQAEEAMETDTPPPQQQENQAPPCMEVELLPSNPTSSSDITMQQRDDVTPSEPNDVTSSSQSTNSIPDDEAPSSDVTSQSEHVTQSCDVQSKPDDITPNGDLTDVQQSDITAHSCSSDIPASDVIPLISVTSSISSLHGINSAHTCDVSAEPSDKLQDQAVSEEDGLDGEAWARPLTQLWQNRPYNPEREREYNREMGLRPPYCAVCALFQAHQQSEGGESEPAVVLPRGQMRTKPLIPERCFTTTTEDSADVQPSTPHLEEDGTSLLVSCSLCSVRVHTSCYGVAPARVSKDWKCARLLEARFMNIAERSPVDLSGIPLQRFKLKCYYCKRRMKKTLGCCVQCSHGRCPTSYHPTCAQAAGVIMHPDDWPFVVYVTCCRHKGPRNKAAMRELSVGQKVICKNKNGRYYQCEVIQLTKETFYEVNFDDGSFSDNLFPEDIVNRDCAQLGPPPQGEVVQVRWTDGLVYGAKFVAAHVIQMYQVEFEDGSQLSAKRDDVYTLDEELPKRVKSRLVTCQLQLIIQYFLHIEWSRSKKQQKKKKTFIFSMGDIIFKDNL</sequence>
<dbReference type="Pfam" id="PF02375">
    <property type="entry name" value="JmjN"/>
    <property type="match status" value="1"/>
</dbReference>
<dbReference type="GO" id="GO:0140684">
    <property type="term" value="F:histone H3K9me2/H3K9me3 demethylase activity"/>
    <property type="evidence" value="ECO:0007669"/>
    <property type="project" value="UniProtKB-EC"/>
</dbReference>
<dbReference type="InterPro" id="IPR013083">
    <property type="entry name" value="Znf_RING/FYVE/PHD"/>
</dbReference>
<dbReference type="GO" id="GO:0010468">
    <property type="term" value="P:regulation of gene expression"/>
    <property type="evidence" value="ECO:0007669"/>
    <property type="project" value="TreeGrafter"/>
</dbReference>
<evidence type="ECO:0000256" key="9">
    <source>
        <dbReference type="ARBA" id="ARBA00022853"/>
    </source>
</evidence>
<dbReference type="Gene3D" id="2.60.120.650">
    <property type="entry name" value="Cupin"/>
    <property type="match status" value="1"/>
</dbReference>
<dbReference type="InterPro" id="IPR040477">
    <property type="entry name" value="KDM4-like_Tudor"/>
</dbReference>
<feature type="domain" description="JmjC" evidence="19">
    <location>
        <begin position="145"/>
        <end position="311"/>
    </location>
</feature>
<evidence type="ECO:0000256" key="3">
    <source>
        <dbReference type="ARBA" id="ARBA00009711"/>
    </source>
</evidence>
<evidence type="ECO:0000256" key="5">
    <source>
        <dbReference type="ARBA" id="ARBA00022723"/>
    </source>
</evidence>
<evidence type="ECO:0000256" key="8">
    <source>
        <dbReference type="ARBA" id="ARBA00022833"/>
    </source>
</evidence>
<dbReference type="Proteomes" id="UP001108240">
    <property type="component" value="Unplaced"/>
</dbReference>
<keyword evidence="6" id="KW-0677">Repeat</keyword>
<keyword evidence="10" id="KW-0223">Dioxygenase</keyword>
<dbReference type="Gene3D" id="3.30.40.10">
    <property type="entry name" value="Zinc/RING finger domain, C3HC4 (zinc finger)"/>
    <property type="match status" value="1"/>
</dbReference>
<reference evidence="21" key="2">
    <citation type="submission" date="2025-09" db="UniProtKB">
        <authorList>
            <consortium name="Ensembl"/>
        </authorList>
    </citation>
    <scope>IDENTIFICATION</scope>
</reference>
<accession>A0A8C1EJ29</accession>
<dbReference type="GeneTree" id="ENSGT00940000154930"/>
<dbReference type="InterPro" id="IPR034732">
    <property type="entry name" value="EPHD"/>
</dbReference>
<dbReference type="GO" id="GO:0000785">
    <property type="term" value="C:chromatin"/>
    <property type="evidence" value="ECO:0007669"/>
    <property type="project" value="TreeGrafter"/>
</dbReference>
<dbReference type="SMART" id="SM00249">
    <property type="entry name" value="PHD"/>
    <property type="match status" value="2"/>
</dbReference>
<evidence type="ECO:0000256" key="6">
    <source>
        <dbReference type="ARBA" id="ARBA00022737"/>
    </source>
</evidence>
<dbReference type="SUPFAM" id="SSF57903">
    <property type="entry name" value="FYVE/PHD zinc finger"/>
    <property type="match status" value="1"/>
</dbReference>
<dbReference type="SUPFAM" id="SSF63748">
    <property type="entry name" value="Tudor/PWWP/MBT"/>
    <property type="match status" value="2"/>
</dbReference>
<feature type="region of interest" description="Disordered" evidence="17">
    <location>
        <begin position="442"/>
        <end position="519"/>
    </location>
</feature>
<dbReference type="SMART" id="SM00558">
    <property type="entry name" value="JmjC"/>
    <property type="match status" value="1"/>
</dbReference>
<evidence type="ECO:0000256" key="10">
    <source>
        <dbReference type="ARBA" id="ARBA00022964"/>
    </source>
</evidence>
<dbReference type="InterPro" id="IPR047479">
    <property type="entry name" value="Tudor_KDM4A_rpt1"/>
</dbReference>
<dbReference type="FunFam" id="2.60.120.650:FF:000048">
    <property type="entry name" value="Lysine-specific demethylase 4A"/>
    <property type="match status" value="1"/>
</dbReference>
<name>A0A8C1EJ29_CYPCA</name>
<dbReference type="AlphaFoldDB" id="A0A8C1EJ29"/>
<feature type="compositionally biased region" description="Polar residues" evidence="17">
    <location>
        <begin position="466"/>
        <end position="481"/>
    </location>
</feature>
<evidence type="ECO:0000256" key="1">
    <source>
        <dbReference type="ARBA" id="ARBA00001954"/>
    </source>
</evidence>
<evidence type="ECO:0000256" key="11">
    <source>
        <dbReference type="ARBA" id="ARBA00023002"/>
    </source>
</evidence>
<dbReference type="InterPro" id="IPR003349">
    <property type="entry name" value="JmjN"/>
</dbReference>
<keyword evidence="11" id="KW-0560">Oxidoreductase</keyword>
<dbReference type="Gene3D" id="2.30.30.140">
    <property type="match status" value="1"/>
</dbReference>
<dbReference type="InterPro" id="IPR047481">
    <property type="entry name" value="Tudor_KDM4A_rpt2"/>
</dbReference>
<dbReference type="SMART" id="SM00545">
    <property type="entry name" value="JmjN"/>
    <property type="match status" value="1"/>
</dbReference>
<keyword evidence="15" id="KW-0539">Nucleus</keyword>
<comment type="similarity">
    <text evidence="3">Belongs to the JHDM3 histone demethylase family.</text>
</comment>
<dbReference type="PANTHER" id="PTHR10694">
    <property type="entry name" value="LYSINE-SPECIFIC DEMETHYLASE"/>
    <property type="match status" value="1"/>
</dbReference>
<keyword evidence="14" id="KW-0804">Transcription</keyword>
<dbReference type="Pfam" id="PF18104">
    <property type="entry name" value="Tudor_2"/>
    <property type="match status" value="2"/>
</dbReference>
<dbReference type="PROSITE" id="PS51184">
    <property type="entry name" value="JMJC"/>
    <property type="match status" value="1"/>
</dbReference>
<feature type="region of interest" description="Disordered" evidence="17">
    <location>
        <begin position="343"/>
        <end position="404"/>
    </location>
</feature>
<comment type="catalytic activity">
    <reaction evidence="16">
        <text>N(6),N(6),N(6)-trimethyl-L-lysyl(9)-[histone H3] + 2 2-oxoglutarate + 2 O2 = N(6)-methyl-L-lysyl(9)-[histone H3] + 2 formaldehyde + 2 succinate + 2 CO2</text>
        <dbReference type="Rhea" id="RHEA:60200"/>
        <dbReference type="Rhea" id="RHEA-COMP:15538"/>
        <dbReference type="Rhea" id="RHEA-COMP:15542"/>
        <dbReference type="ChEBI" id="CHEBI:15379"/>
        <dbReference type="ChEBI" id="CHEBI:16526"/>
        <dbReference type="ChEBI" id="CHEBI:16810"/>
        <dbReference type="ChEBI" id="CHEBI:16842"/>
        <dbReference type="ChEBI" id="CHEBI:30031"/>
        <dbReference type="ChEBI" id="CHEBI:61929"/>
        <dbReference type="ChEBI" id="CHEBI:61961"/>
        <dbReference type="EC" id="1.14.11.66"/>
    </reaction>
</comment>
<dbReference type="CDD" id="cd20466">
    <property type="entry name" value="Tudor_JMJD2A_rpt2"/>
    <property type="match status" value="1"/>
</dbReference>
<keyword evidence="13" id="KW-0805">Transcription regulation</keyword>
<dbReference type="GO" id="GO:0008270">
    <property type="term" value="F:zinc ion binding"/>
    <property type="evidence" value="ECO:0007669"/>
    <property type="project" value="UniProtKB-KW"/>
</dbReference>
<evidence type="ECO:0000256" key="15">
    <source>
        <dbReference type="ARBA" id="ARBA00023242"/>
    </source>
</evidence>